<dbReference type="GO" id="GO:0005988">
    <property type="term" value="P:lactose metabolic process"/>
    <property type="evidence" value="ECO:0007669"/>
    <property type="project" value="UniProtKB-KW"/>
</dbReference>
<evidence type="ECO:0000313" key="10">
    <source>
        <dbReference type="EMBL" id="PXX74623.1"/>
    </source>
</evidence>
<dbReference type="PANTHER" id="PTHR46566">
    <property type="entry name" value="1-PHOSPHOFRUCTOKINASE-RELATED"/>
    <property type="match status" value="1"/>
</dbReference>
<comment type="pathway">
    <text evidence="7">Carbohydrate metabolism; D-tagatose 6-phosphate degradation; D-glyceraldehyde 3-phosphate and glycerone phosphate from D-tagatose 6-phosphate: step 1/2.</text>
</comment>
<dbReference type="PROSITE" id="PS00584">
    <property type="entry name" value="PFKB_KINASES_2"/>
    <property type="match status" value="1"/>
</dbReference>
<evidence type="ECO:0000256" key="7">
    <source>
        <dbReference type="PIRNR" id="PIRNR000535"/>
    </source>
</evidence>
<evidence type="ECO:0000256" key="1">
    <source>
        <dbReference type="ARBA" id="ARBA00005380"/>
    </source>
</evidence>
<keyword evidence="2 7" id="KW-0808">Transferase</keyword>
<dbReference type="InterPro" id="IPR022463">
    <property type="entry name" value="1-PFruKinase"/>
</dbReference>
<keyword evidence="11" id="KW-1185">Reference proteome</keyword>
<comment type="catalytic activity">
    <reaction evidence="6 8">
        <text>beta-D-fructose 1-phosphate + ATP = beta-D-fructose 1,6-bisphosphate + ADP + H(+)</text>
        <dbReference type="Rhea" id="RHEA:14213"/>
        <dbReference type="ChEBI" id="CHEBI:15378"/>
        <dbReference type="ChEBI" id="CHEBI:30616"/>
        <dbReference type="ChEBI" id="CHEBI:32966"/>
        <dbReference type="ChEBI" id="CHEBI:138881"/>
        <dbReference type="ChEBI" id="CHEBI:456216"/>
        <dbReference type="EC" id="2.7.1.56"/>
    </reaction>
</comment>
<dbReference type="FunFam" id="3.40.1190.20:FF:000001">
    <property type="entry name" value="Phosphofructokinase"/>
    <property type="match status" value="1"/>
</dbReference>
<proteinExistence type="inferred from homology"/>
<keyword evidence="5 7" id="KW-0067">ATP-binding</keyword>
<dbReference type="GO" id="GO:0005524">
    <property type="term" value="F:ATP binding"/>
    <property type="evidence" value="ECO:0007669"/>
    <property type="project" value="UniProtKB-UniRule"/>
</dbReference>
<dbReference type="GO" id="GO:2001059">
    <property type="term" value="P:D-tagatose 6-phosphate catabolic process"/>
    <property type="evidence" value="ECO:0007669"/>
    <property type="project" value="UniProtKB-UniPathway"/>
</dbReference>
<accession>A0A318L2E5</accession>
<dbReference type="InterPro" id="IPR017583">
    <property type="entry name" value="Tagatose/fructose_Pkinase"/>
</dbReference>
<comment type="catalytic activity">
    <reaction evidence="7">
        <text>D-tagatofuranose 6-phosphate + ATP = D-tagatofuranose 1,6-bisphosphate + ADP + H(+)</text>
        <dbReference type="Rhea" id="RHEA:12420"/>
        <dbReference type="ChEBI" id="CHEBI:15378"/>
        <dbReference type="ChEBI" id="CHEBI:30616"/>
        <dbReference type="ChEBI" id="CHEBI:58694"/>
        <dbReference type="ChEBI" id="CHEBI:58695"/>
        <dbReference type="ChEBI" id="CHEBI:456216"/>
        <dbReference type="EC" id="2.7.1.144"/>
    </reaction>
</comment>
<dbReference type="EMBL" id="QJKH01000022">
    <property type="protein sequence ID" value="PXX74623.1"/>
    <property type="molecule type" value="Genomic_DNA"/>
</dbReference>
<dbReference type="GO" id="GO:0005829">
    <property type="term" value="C:cytosol"/>
    <property type="evidence" value="ECO:0007669"/>
    <property type="project" value="TreeGrafter"/>
</dbReference>
<dbReference type="NCBIfam" id="TIGR03828">
    <property type="entry name" value="pfkB"/>
    <property type="match status" value="1"/>
</dbReference>
<dbReference type="InterPro" id="IPR029056">
    <property type="entry name" value="Ribokinase-like"/>
</dbReference>
<dbReference type="GO" id="GO:0044281">
    <property type="term" value="P:small molecule metabolic process"/>
    <property type="evidence" value="ECO:0007669"/>
    <property type="project" value="UniProtKB-ARBA"/>
</dbReference>
<dbReference type="STRING" id="1034346.GCA_000313565_02625"/>
<keyword evidence="3 7" id="KW-0547">Nucleotide-binding</keyword>
<keyword evidence="7" id="KW-0423">Lactose metabolism</keyword>
<dbReference type="RefSeq" id="WP_022938910.1">
    <property type="nucleotide sequence ID" value="NZ_CABKRQ010000007.1"/>
</dbReference>
<sequence length="317" mass="34762">MIYTITLNPSLDYVMMVNELKNGETNRSQAEKIYPGGKGFNVSRILNEFGIANKAIGLAAGFSGLEIDRLLNEKGIDHELIFMAEGFSRINIKLKGSEETEINGAGPKADAMVIKRLKQILDTMNEDDTAALCGSLCQGIDSSTFASILSLLKSKGVRLIVDMSNEALLNSLAYEPWLIKPNLSELCELWKRPIHSLNELRDAMMFCSQRKAQNVLVSLGKDGAVLLDEQQRLYYCSAPAGEVKNSVGAGDSMLAGFLTAYMQSQSYEKALRMGVACGSATAFNDDLAKLKQIMSYYEGLNVRSLNADESRLAEIVE</sequence>
<evidence type="ECO:0000256" key="2">
    <source>
        <dbReference type="ARBA" id="ARBA00022679"/>
    </source>
</evidence>
<dbReference type="OrthoDB" id="9801219at2"/>
<gene>
    <name evidence="10" type="ORF">DES51_1229</name>
</gene>
<name>A0A318L2E5_9FIRM</name>
<evidence type="ECO:0000256" key="5">
    <source>
        <dbReference type="ARBA" id="ARBA00022840"/>
    </source>
</evidence>
<dbReference type="GO" id="GO:0008662">
    <property type="term" value="F:1-phosphofructokinase activity"/>
    <property type="evidence" value="ECO:0007669"/>
    <property type="project" value="UniProtKB-UniRule"/>
</dbReference>
<dbReference type="GO" id="GO:0016052">
    <property type="term" value="P:carbohydrate catabolic process"/>
    <property type="evidence" value="ECO:0007669"/>
    <property type="project" value="UniProtKB-ARBA"/>
</dbReference>
<dbReference type="PANTHER" id="PTHR46566:SF1">
    <property type="entry name" value="1-PHOSPHOFRUCTOKINASE"/>
    <property type="match status" value="1"/>
</dbReference>
<dbReference type="PIRSF" id="PIRSF000535">
    <property type="entry name" value="1PFK/6PFK/LacC"/>
    <property type="match status" value="1"/>
</dbReference>
<organism evidence="10 11">
    <name type="scientific">Dielma fastidiosa</name>
    <dbReference type="NCBI Taxonomy" id="1034346"/>
    <lineage>
        <taxon>Bacteria</taxon>
        <taxon>Bacillati</taxon>
        <taxon>Bacillota</taxon>
        <taxon>Erysipelotrichia</taxon>
        <taxon>Erysipelotrichales</taxon>
        <taxon>Erysipelotrichaceae</taxon>
        <taxon>Dielma</taxon>
    </lineage>
</organism>
<dbReference type="UniPathway" id="UPA00704">
    <property type="reaction ID" value="UER00715"/>
</dbReference>
<feature type="domain" description="Carbohydrate kinase PfkB" evidence="9">
    <location>
        <begin position="7"/>
        <end position="282"/>
    </location>
</feature>
<dbReference type="NCBIfam" id="TIGR03168">
    <property type="entry name" value="1-PFK"/>
    <property type="match status" value="1"/>
</dbReference>
<dbReference type="InterPro" id="IPR011611">
    <property type="entry name" value="PfkB_dom"/>
</dbReference>
<evidence type="ECO:0000256" key="4">
    <source>
        <dbReference type="ARBA" id="ARBA00022777"/>
    </source>
</evidence>
<protein>
    <recommendedName>
        <fullName evidence="7">Tagatose-6-phosphate kinase</fullName>
        <ecNumber evidence="7">2.7.1.144</ecNumber>
    </recommendedName>
</protein>
<comment type="similarity">
    <text evidence="7">Belongs to the carbohydrate kinase PfkB family. LacC subfamily.</text>
</comment>
<dbReference type="Proteomes" id="UP000247612">
    <property type="component" value="Unassembled WGS sequence"/>
</dbReference>
<keyword evidence="4 8" id="KW-0418">Kinase</keyword>
<comment type="function">
    <text evidence="8">Catalyzes the ATP-dependent phosphorylation of fructose-l-phosphate to fructose-l,6-bisphosphate.</text>
</comment>
<evidence type="ECO:0000256" key="8">
    <source>
        <dbReference type="RuleBase" id="RU369061"/>
    </source>
</evidence>
<dbReference type="InterPro" id="IPR002173">
    <property type="entry name" value="Carboh/pur_kinase_PfkB_CS"/>
</dbReference>
<evidence type="ECO:0000256" key="6">
    <source>
        <dbReference type="ARBA" id="ARBA00047745"/>
    </source>
</evidence>
<dbReference type="Pfam" id="PF00294">
    <property type="entry name" value="PfkB"/>
    <property type="match status" value="1"/>
</dbReference>
<dbReference type="SUPFAM" id="SSF53613">
    <property type="entry name" value="Ribokinase-like"/>
    <property type="match status" value="1"/>
</dbReference>
<evidence type="ECO:0000259" key="9">
    <source>
        <dbReference type="Pfam" id="PF00294"/>
    </source>
</evidence>
<evidence type="ECO:0000313" key="11">
    <source>
        <dbReference type="Proteomes" id="UP000247612"/>
    </source>
</evidence>
<dbReference type="CDD" id="cd01164">
    <property type="entry name" value="FruK_PfkB_like"/>
    <property type="match status" value="1"/>
</dbReference>
<evidence type="ECO:0000256" key="3">
    <source>
        <dbReference type="ARBA" id="ARBA00022741"/>
    </source>
</evidence>
<dbReference type="GO" id="GO:0009024">
    <property type="term" value="F:tagatose-6-phosphate kinase activity"/>
    <property type="evidence" value="ECO:0007669"/>
    <property type="project" value="UniProtKB-EC"/>
</dbReference>
<comment type="caution">
    <text evidence="10">The sequence shown here is derived from an EMBL/GenBank/DDBJ whole genome shotgun (WGS) entry which is preliminary data.</text>
</comment>
<dbReference type="EC" id="2.7.1.144" evidence="7"/>
<reference evidence="10 11" key="1">
    <citation type="submission" date="2018-05" db="EMBL/GenBank/DDBJ databases">
        <title>Genomic Encyclopedia of Type Strains, Phase IV (KMG-IV): sequencing the most valuable type-strain genomes for metagenomic binning, comparative biology and taxonomic classification.</title>
        <authorList>
            <person name="Goeker M."/>
        </authorList>
    </citation>
    <scope>NUCLEOTIDE SEQUENCE [LARGE SCALE GENOMIC DNA]</scope>
    <source>
        <strain evidence="10 11">JC118</strain>
    </source>
</reference>
<comment type="similarity">
    <text evidence="1">Belongs to the carbohydrate kinase pfkB family.</text>
</comment>
<dbReference type="AlphaFoldDB" id="A0A318L2E5"/>
<dbReference type="Gene3D" id="3.40.1190.20">
    <property type="match status" value="1"/>
</dbReference>